<evidence type="ECO:0000259" key="10">
    <source>
        <dbReference type="SMART" id="SM01194"/>
    </source>
</evidence>
<dbReference type="InterPro" id="IPR004403">
    <property type="entry name" value="Peptide_chain-rel_eRF1/aRF1"/>
</dbReference>
<dbReference type="NCBIfam" id="TIGR03676">
    <property type="entry name" value="aRF1_eRF1"/>
    <property type="match status" value="1"/>
</dbReference>
<dbReference type="Pfam" id="PF03463">
    <property type="entry name" value="eRF1_1"/>
    <property type="match status" value="1"/>
</dbReference>
<accession>A0A8T4C705</accession>
<feature type="domain" description="eRF1/Pelota-like N-terminal" evidence="10">
    <location>
        <begin position="8"/>
        <end position="142"/>
    </location>
</feature>
<comment type="function">
    <text evidence="1 9">Directs the termination of nascent peptide synthesis (translation) in response to the termination codons UAA, UAG and UGA.</text>
</comment>
<dbReference type="InterPro" id="IPR005141">
    <property type="entry name" value="eRF1_2"/>
</dbReference>
<dbReference type="Proteomes" id="UP000774699">
    <property type="component" value="Unassembled WGS sequence"/>
</dbReference>
<comment type="subunit">
    <text evidence="4 9">Heterodimer of two subunits, one of which binds GTP.</text>
</comment>
<evidence type="ECO:0000256" key="6">
    <source>
        <dbReference type="ARBA" id="ARBA00022490"/>
    </source>
</evidence>
<dbReference type="FunFam" id="3.30.1330.30:FF:000032">
    <property type="entry name" value="Eukaryotic peptide chain release factor subunit 1"/>
    <property type="match status" value="1"/>
</dbReference>
<dbReference type="AlphaFoldDB" id="A0A8T4C705"/>
<evidence type="ECO:0000256" key="2">
    <source>
        <dbReference type="ARBA" id="ARBA00004496"/>
    </source>
</evidence>
<dbReference type="GO" id="GO:0016149">
    <property type="term" value="F:translation release factor activity, codon specific"/>
    <property type="evidence" value="ECO:0007669"/>
    <property type="project" value="UniProtKB-UniRule"/>
</dbReference>
<reference evidence="11" key="1">
    <citation type="submission" date="2019-03" db="EMBL/GenBank/DDBJ databases">
        <title>Lake Tanganyika Metagenome-Assembled Genomes (MAGs).</title>
        <authorList>
            <person name="Tran P."/>
        </authorList>
    </citation>
    <scope>NUCLEOTIDE SEQUENCE</scope>
    <source>
        <strain evidence="11">M_DeepCast_50m_m2_156</strain>
    </source>
</reference>
<organism evidence="11 12">
    <name type="scientific">Candidatus Iainarchaeum sp</name>
    <dbReference type="NCBI Taxonomy" id="3101447"/>
    <lineage>
        <taxon>Archaea</taxon>
        <taxon>Candidatus Iainarchaeota</taxon>
        <taxon>Candidatus Iainarchaeia</taxon>
        <taxon>Candidatus Iainarchaeales</taxon>
        <taxon>Candidatus Iainarchaeaceae</taxon>
        <taxon>Candidatus Iainarchaeum</taxon>
    </lineage>
</organism>
<dbReference type="HAMAP" id="MF_00424">
    <property type="entry name" value="Rel_fact_arch_1"/>
    <property type="match status" value="1"/>
</dbReference>
<comment type="similarity">
    <text evidence="3 9">Belongs to the eukaryotic release factor 1 family.</text>
</comment>
<dbReference type="Pfam" id="PF03464">
    <property type="entry name" value="eRF1_2"/>
    <property type="match status" value="1"/>
</dbReference>
<sequence length="416" mass="46694">MAKETILEVDSAEQALFKKKLKELNSYKGRGTELISVYIPNGTDRGSVMNQLATEMGQSGNIKSPQTRKNVQSALKKISNYLKQINFDIPNTGLVVFAGNVSPIEGRSDLRLFVVKPLKQLRTKLYWCDSSFHLAPLEEMMVPTEVYVFIVMDKREATVALLVGKRYDIIGHFTSNVAGKFRAGGQSAQRFEHLREEAANDFYKSVSGKINASLEGKWEKLKGIVVGGPGQTKNQFLEVGGLDYRLRDKILGIVDLSYTDESGIREIIQRSEDILRNTELMRERVTLDKFMQQVVKDGLATYGQRDVEAALEKGQVSLLILSEGITWRVIKVKCTNCEHEKVYTIKDPKQEFDDTAISCEKCNSPVEEVEETDYLDHLLDTAHAMGTETVVVSMDSEEGAQFYNSFGGIGAMLRYK</sequence>
<evidence type="ECO:0000256" key="9">
    <source>
        <dbReference type="HAMAP-Rule" id="MF_00424"/>
    </source>
</evidence>
<dbReference type="InterPro" id="IPR029064">
    <property type="entry name" value="Ribosomal_eL30-like_sf"/>
</dbReference>
<dbReference type="SMART" id="SM01194">
    <property type="entry name" value="eRF1_1"/>
    <property type="match status" value="1"/>
</dbReference>
<evidence type="ECO:0000256" key="3">
    <source>
        <dbReference type="ARBA" id="ARBA00005326"/>
    </source>
</evidence>
<evidence type="ECO:0000313" key="12">
    <source>
        <dbReference type="Proteomes" id="UP000774699"/>
    </source>
</evidence>
<evidence type="ECO:0000256" key="4">
    <source>
        <dbReference type="ARBA" id="ARBA00011520"/>
    </source>
</evidence>
<dbReference type="SUPFAM" id="SSF55481">
    <property type="entry name" value="N-terminal domain of eukaryotic peptide chain release factor subunit 1, ERF1"/>
    <property type="match status" value="1"/>
</dbReference>
<dbReference type="GO" id="GO:0005737">
    <property type="term" value="C:cytoplasm"/>
    <property type="evidence" value="ECO:0007669"/>
    <property type="project" value="UniProtKB-SubCell"/>
</dbReference>
<dbReference type="InterPro" id="IPR042226">
    <property type="entry name" value="eFR1_2_sf"/>
</dbReference>
<dbReference type="Gene3D" id="3.30.960.10">
    <property type="entry name" value="eRF1 domain 1"/>
    <property type="match status" value="1"/>
</dbReference>
<dbReference type="SUPFAM" id="SSF53137">
    <property type="entry name" value="Translational machinery components"/>
    <property type="match status" value="1"/>
</dbReference>
<dbReference type="InterPro" id="IPR005140">
    <property type="entry name" value="eRF1_Pelota-like_N"/>
</dbReference>
<evidence type="ECO:0000256" key="1">
    <source>
        <dbReference type="ARBA" id="ARBA00002832"/>
    </source>
</evidence>
<keyword evidence="7 9" id="KW-0648">Protein biosynthesis</keyword>
<comment type="caution">
    <text evidence="11">The sequence shown here is derived from an EMBL/GenBank/DDBJ whole genome shotgun (WGS) entry which is preliminary data.</text>
</comment>
<dbReference type="Pfam" id="PF03465">
    <property type="entry name" value="eRF1_3"/>
    <property type="match status" value="1"/>
</dbReference>
<dbReference type="EMBL" id="VGJJ01000020">
    <property type="protein sequence ID" value="MBM3282269.1"/>
    <property type="molecule type" value="Genomic_DNA"/>
</dbReference>
<dbReference type="PANTHER" id="PTHR10113">
    <property type="entry name" value="PEPTIDE CHAIN RELEASE FACTOR SUBUNIT 1"/>
    <property type="match status" value="1"/>
</dbReference>
<protein>
    <recommendedName>
        <fullName evidence="5 9">Peptide chain release factor subunit 1</fullName>
    </recommendedName>
    <alternativeName>
        <fullName evidence="8 9">Translation termination factor aRF1</fullName>
    </alternativeName>
</protein>
<comment type="subcellular location">
    <subcellularLocation>
        <location evidence="2 9">Cytoplasm</location>
    </subcellularLocation>
</comment>
<evidence type="ECO:0000256" key="5">
    <source>
        <dbReference type="ARBA" id="ARBA00019723"/>
    </source>
</evidence>
<name>A0A8T4C705_9ARCH</name>
<dbReference type="Gene3D" id="3.30.420.60">
    <property type="entry name" value="eRF1 domain 2"/>
    <property type="match status" value="1"/>
</dbReference>
<gene>
    <name evidence="9 11" type="primary">prf1</name>
    <name evidence="11" type="ORF">FJY86_02935</name>
</gene>
<proteinExistence type="inferred from homology"/>
<dbReference type="Gene3D" id="3.30.1330.30">
    <property type="match status" value="1"/>
</dbReference>
<evidence type="ECO:0000256" key="8">
    <source>
        <dbReference type="ARBA" id="ARBA00031168"/>
    </source>
</evidence>
<evidence type="ECO:0000256" key="7">
    <source>
        <dbReference type="ARBA" id="ARBA00022917"/>
    </source>
</evidence>
<dbReference type="SUPFAM" id="SSF55315">
    <property type="entry name" value="L30e-like"/>
    <property type="match status" value="1"/>
</dbReference>
<dbReference type="FunFam" id="3.30.420.60:FF:000003">
    <property type="entry name" value="Peptide chain release factor subunit 1"/>
    <property type="match status" value="1"/>
</dbReference>
<dbReference type="InterPro" id="IPR024049">
    <property type="entry name" value="eRF1_1_sf"/>
</dbReference>
<keyword evidence="6 9" id="KW-0963">Cytoplasm</keyword>
<dbReference type="InterPro" id="IPR020918">
    <property type="entry name" value="Peptide_chain-rel_aRF1"/>
</dbReference>
<evidence type="ECO:0000313" key="11">
    <source>
        <dbReference type="EMBL" id="MBM3282269.1"/>
    </source>
</evidence>
<dbReference type="InterPro" id="IPR005142">
    <property type="entry name" value="eRF1_3"/>
</dbReference>